<proteinExistence type="predicted"/>
<organism evidence="1 2">
    <name type="scientific">Adhaeribacter aerolatus</name>
    <dbReference type="NCBI Taxonomy" id="670289"/>
    <lineage>
        <taxon>Bacteria</taxon>
        <taxon>Pseudomonadati</taxon>
        <taxon>Bacteroidota</taxon>
        <taxon>Cytophagia</taxon>
        <taxon>Cytophagales</taxon>
        <taxon>Hymenobacteraceae</taxon>
        <taxon>Adhaeribacter</taxon>
    </lineage>
</organism>
<comment type="caution">
    <text evidence="1">The sequence shown here is derived from an EMBL/GenBank/DDBJ whole genome shotgun (WGS) entry which is preliminary data.</text>
</comment>
<gene>
    <name evidence="1" type="ORF">AAE02nite_00140</name>
</gene>
<name>A0A512ARK8_9BACT</name>
<sequence length="84" mass="9413">MISLFYTFAVLTILAYFMVMPKRKLNNPPSEGNDDDGGEPIGYDLPDLDLPPGISLPINDFEPDYNKKPSRVFVDEDGTLVFSK</sequence>
<reference evidence="1 2" key="1">
    <citation type="submission" date="2019-07" db="EMBL/GenBank/DDBJ databases">
        <title>Whole genome shotgun sequence of Adhaeribacter aerolatus NBRC 106133.</title>
        <authorList>
            <person name="Hosoyama A."/>
            <person name="Uohara A."/>
            <person name="Ohji S."/>
            <person name="Ichikawa N."/>
        </authorList>
    </citation>
    <scope>NUCLEOTIDE SEQUENCE [LARGE SCALE GENOMIC DNA]</scope>
    <source>
        <strain evidence="1 2">NBRC 106133</strain>
    </source>
</reference>
<dbReference type="AlphaFoldDB" id="A0A512ARK8"/>
<dbReference type="RefSeq" id="WP_146894391.1">
    <property type="nucleotide sequence ID" value="NZ_BJYS01000001.1"/>
</dbReference>
<dbReference type="Proteomes" id="UP000321532">
    <property type="component" value="Unassembled WGS sequence"/>
</dbReference>
<dbReference type="OrthoDB" id="853799at2"/>
<keyword evidence="2" id="KW-1185">Reference proteome</keyword>
<accession>A0A512ARK8</accession>
<protein>
    <submittedName>
        <fullName evidence="1">Uncharacterized protein</fullName>
    </submittedName>
</protein>
<evidence type="ECO:0000313" key="1">
    <source>
        <dbReference type="EMBL" id="GEO02350.1"/>
    </source>
</evidence>
<evidence type="ECO:0000313" key="2">
    <source>
        <dbReference type="Proteomes" id="UP000321532"/>
    </source>
</evidence>
<dbReference type="EMBL" id="BJYS01000001">
    <property type="protein sequence ID" value="GEO02350.1"/>
    <property type="molecule type" value="Genomic_DNA"/>
</dbReference>